<dbReference type="eggNOG" id="ENOG502QXH2">
    <property type="taxonomic scope" value="Eukaryota"/>
</dbReference>
<dbReference type="STRING" id="40148.A0A0E0BJG8"/>
<sequence>MKRKRKEKGIPKASPTPPPHSPMPPSPSPAPPPPAAMPPPREHVERIRRERFFIGRGERNPLAEDMHQAVNYLSQEIYSKDVHFLMELIQNAEDNDYPSGVAPSLEFLITSKDITGLGAPSTLLIFNNEKGFSPSNVESICRVGKSTKKGNRHQGYIGEKGIGFKSVFLISRQPHIFSNGYRIKFNEDPSSECNIGYIVPEWVESKPSLSDIQELHGSSKPLPTTTIILPLKSEKIDVVKKQLSSIHPEILLFLTKIRRLSVREDNSDPKCSTINEISMESEKNYQVRKNIHAESYTLHLSAQENKEQEECGYYMWRQKFPVKPENRVDMRADIDEYVITLAFPHGQRLSRGKQSSPGVYAFLPTEILTNFPFIIQADFLLASSRETILFDSMWNKGILECVPSAFLNAFVALVKSSADAPAMSLPSMFNFLPVHPSHVPFLEPVRSAIKDKVCTENIMPCESYTLQKMFCKPGEVGRIKPGFWTILKKAQECGVDLKNLSAHGTYILSCHFDKSTYDSVLAFLDVKNVSAKWYAKCIEGSNLVYELPEELYIEFLYFVATNWDSFSSTSMKSIPLLKYVDRYGAPTFWSIYKASQSSGRLCISSHKKYIQWLISWNQEFPSCNQFFMPLSTQTALYDFSKNTFVTKWLCRHVNVQVVSVHGYALNIIAKLLDHDRRSIVAFAHFLYHSFKMGHIEGYFVTQLCHAMPIINIYGKVVKTKTNIVVPAKGSKWVRLMGTNPWKDEKYTVLAADYMSSGSFARKSTPDGRLFKFLTKHLQVSDVPSIDPPDASFPTVSSQLTGDNALLLLEWLRNLKSCGVELPAKFMDCIRRGSWLVTSVGDRPPNESFMSSAEWTGLLQIGSSFVDIPIIDQQFYQNKLNVYKEELKTIGVRFEFQEASVYIGSHLMSIAESNMLTRDNVYSLLQLIRFLQENNLSTSALVDSVNSGQWMKSTLGYRSPANCIIYDSDWAVASRISILPFLDVQFYGDNILDYKPELELLGVLVGFKDNYTTVIDNFEFSSNAISSEATVLILKCVRYVSPCDDFITKLKDIKWIKTNVGFCVPSESFLIDPEWECLLKVFGEVALIDLGFYGSVISSYKEELKKTGLIAGHLEASNALALLFKQMVSKSSLTKANVLALLASYRQLKSHQLSPMKLFNCLHDEKWLHTSQGFRRPSDAILFDESWWLLSPIANLPFINDEDTGYGLGLEIYDYIDELKDLGVTVEVKDGANFVIVNLKIPNDQSAVPAYTVLSLLECIQNWIACQVSLPKDFLDKICKKWLKTTMGYKSPNECLLFDHKHSAICMEDGPFIDEVFYGSEIASFKDALAAIGVVINVENGCDLVAQHMKFHSCSDTISRIYMYLMDCNWKPVNNSSNWVWVPSGIQSGEWVSPANCVLHDRDNLFSSQLHVLDKYYNKKVLGFFALVLGVRFNPNAEDHCKLWSKWEASVTELTMADCSAFWGFVLENWTKATENLLSECVTKVPVFNEGKIILSKKEDVFIPDDLLIKDLFDKLPQESIFIWYPPASLPYMSRARFNCIYNSIGVRTISESVEWNESFTLGDTGLQEVNVSTVIKHGLLQIVTAFLANPVLDILAKERHKMVSHLLSVTILDTNEPITAGYSVKLSSGRHVSVKASRMLRWERDNSKLYMQRCDQETSHRGKIEFATYFADEISQGLLFEMEDHIPELTELVKFGYLLDFQDSAVEFLLKSKNLQLFPEDEEFLDSAMWS</sequence>
<dbReference type="NCBIfam" id="NF047352">
    <property type="entry name" value="P_loop_sacsin"/>
    <property type="match status" value="1"/>
</dbReference>
<dbReference type="InterPro" id="IPR052957">
    <property type="entry name" value="Auxin_embryo_med"/>
</dbReference>
<dbReference type="InterPro" id="IPR058210">
    <property type="entry name" value="SACS/Nov_dom"/>
</dbReference>
<evidence type="ECO:0000313" key="4">
    <source>
        <dbReference type="Proteomes" id="UP000026961"/>
    </source>
</evidence>
<dbReference type="PANTHER" id="PTHR32387:SF3">
    <property type="entry name" value="ATP_DNA BINDING PROTEIN"/>
    <property type="match status" value="1"/>
</dbReference>
<dbReference type="Proteomes" id="UP000026961">
    <property type="component" value="Chromosome 11"/>
</dbReference>
<keyword evidence="4" id="KW-1185">Reference proteome</keyword>
<dbReference type="Gene3D" id="3.30.565.10">
    <property type="entry name" value="Histidine kinase-like ATPase, C-terminal domain"/>
    <property type="match status" value="1"/>
</dbReference>
<dbReference type="HOGENOM" id="CLU_000864_1_0_1"/>
<proteinExistence type="predicted"/>
<reference evidence="3" key="1">
    <citation type="submission" date="2015-04" db="UniProtKB">
        <authorList>
            <consortium name="EnsemblPlants"/>
        </authorList>
    </citation>
    <scope>IDENTIFICATION</scope>
</reference>
<feature type="compositionally biased region" description="Pro residues" evidence="1">
    <location>
        <begin position="14"/>
        <end position="39"/>
    </location>
</feature>
<reference evidence="3" key="2">
    <citation type="submission" date="2018-05" db="EMBL/GenBank/DDBJ databases">
        <title>OgluRS3 (Oryza glumaepatula Reference Sequence Version 3).</title>
        <authorList>
            <person name="Zhang J."/>
            <person name="Kudrna D."/>
            <person name="Lee S."/>
            <person name="Talag J."/>
            <person name="Welchert J."/>
            <person name="Wing R.A."/>
        </authorList>
    </citation>
    <scope>NUCLEOTIDE SEQUENCE [LARGE SCALE GENOMIC DNA]</scope>
</reference>
<evidence type="ECO:0000256" key="1">
    <source>
        <dbReference type="SAM" id="MobiDB-lite"/>
    </source>
</evidence>
<feature type="region of interest" description="Disordered" evidence="1">
    <location>
        <begin position="1"/>
        <end position="40"/>
    </location>
</feature>
<dbReference type="Gramene" id="OGLUM11G14360.1">
    <property type="protein sequence ID" value="OGLUM11G14360.1"/>
    <property type="gene ID" value="OGLUM11G14360"/>
</dbReference>
<accession>A0A0E0BJG8</accession>
<evidence type="ECO:0000259" key="2">
    <source>
        <dbReference type="Pfam" id="PF25794"/>
    </source>
</evidence>
<name>A0A0E0BJG8_9ORYZ</name>
<feature type="domain" description="Sacsin/Nov" evidence="2">
    <location>
        <begin position="78"/>
        <end position="190"/>
    </location>
</feature>
<dbReference type="SUPFAM" id="SSF55874">
    <property type="entry name" value="ATPase domain of HSP90 chaperone/DNA topoisomerase II/histidine kinase"/>
    <property type="match status" value="1"/>
</dbReference>
<dbReference type="InterPro" id="IPR036890">
    <property type="entry name" value="HATPase_C_sf"/>
</dbReference>
<evidence type="ECO:0000313" key="3">
    <source>
        <dbReference type="EnsemblPlants" id="OGLUM11G14360.1"/>
    </source>
</evidence>
<dbReference type="EnsemblPlants" id="OGLUM11G14360.1">
    <property type="protein sequence ID" value="OGLUM11G14360.1"/>
    <property type="gene ID" value="OGLUM11G14360"/>
</dbReference>
<dbReference type="PANTHER" id="PTHR32387">
    <property type="entry name" value="WU:FJ29H11"/>
    <property type="match status" value="1"/>
</dbReference>
<organism evidence="3">
    <name type="scientific">Oryza glumipatula</name>
    <dbReference type="NCBI Taxonomy" id="40148"/>
    <lineage>
        <taxon>Eukaryota</taxon>
        <taxon>Viridiplantae</taxon>
        <taxon>Streptophyta</taxon>
        <taxon>Embryophyta</taxon>
        <taxon>Tracheophyta</taxon>
        <taxon>Spermatophyta</taxon>
        <taxon>Magnoliopsida</taxon>
        <taxon>Liliopsida</taxon>
        <taxon>Poales</taxon>
        <taxon>Poaceae</taxon>
        <taxon>BOP clade</taxon>
        <taxon>Oryzoideae</taxon>
        <taxon>Oryzeae</taxon>
        <taxon>Oryzinae</taxon>
        <taxon>Oryza</taxon>
    </lineage>
</organism>
<protein>
    <recommendedName>
        <fullName evidence="2">Sacsin/Nov domain-containing protein</fullName>
    </recommendedName>
</protein>
<dbReference type="Pfam" id="PF25794">
    <property type="entry name" value="SACS"/>
    <property type="match status" value="1"/>
</dbReference>